<gene>
    <name evidence="3" type="ORF">RS130_10895</name>
</gene>
<dbReference type="EMBL" id="JAWDIO010000002">
    <property type="protein sequence ID" value="MDU0354372.1"/>
    <property type="molecule type" value="Genomic_DNA"/>
</dbReference>
<dbReference type="Gene3D" id="2.60.40.1080">
    <property type="match status" value="3"/>
</dbReference>
<evidence type="ECO:0000259" key="2">
    <source>
        <dbReference type="PROSITE" id="PS51175"/>
    </source>
</evidence>
<dbReference type="Pfam" id="PF02368">
    <property type="entry name" value="Big_2"/>
    <property type="match status" value="3"/>
</dbReference>
<accession>A0ABU3SWS6</accession>
<dbReference type="Proteomes" id="UP001247805">
    <property type="component" value="Unassembled WGS sequence"/>
</dbReference>
<evidence type="ECO:0000256" key="1">
    <source>
        <dbReference type="ARBA" id="ARBA00022729"/>
    </source>
</evidence>
<sequence length="656" mass="67896">MASTIVLDIEFNDEVAITETSKEDKYYSESLSGAGTGAAAKGQIHRVTGNTVTAHVNGVNVPTTGEATLRIAAKMYPFHASNVREELNNFTINGHKLSVRKETNPNASGTPVEHLDFMGPDVDASGVALNLIEIPIPLEYLQENNEINARINLAQAFTTVSISVWDMSQAPGRSSGADCDPCTAINGLTLSGESAVNIKESIALVANISPLNADNKLVNWSSSDVTIAAVDQNGLVTGTGSGTVTITATTADGEVSAEQQVTVTTIQPTNVELGINYVDLGVNDEVILNASIEPFNATIKSLSWSSSNEAVATVSTSGLVTAVGDGSAIITAAAVDGGASDTVTVNVTNIPLTDIKLASTAVIVLPGSYQANVSFTPSNATNQNVTWVSAAPSIATVSSTGLVTGVSAGNTSITVSSADGGFTKTMVVSVIQESAITATPVDIEAETVVATGGAFGGFDTGLEGVNNNQSGDWADFSIDFAEAGVYRATIDAGTPTDPVNGVEIFINGVSAGRANIPTTGDWDVMQSTVITNNLLVPTSGTHTIRVMSIGEEGKWQWNADKLSFVLLSELAPAVDPTDPTDPVDPIDPANANQAPTMLNNSVVIEAESFTETGGPHDGFQTTETGINFNQTGDWADYPVNFAAKGTYQLVTLLGVL</sequence>
<dbReference type="SUPFAM" id="SSF49373">
    <property type="entry name" value="Invasin/intimin cell-adhesion fragments"/>
    <property type="match status" value="3"/>
</dbReference>
<dbReference type="SUPFAM" id="SSF49785">
    <property type="entry name" value="Galactose-binding domain-like"/>
    <property type="match status" value="2"/>
</dbReference>
<comment type="caution">
    <text evidence="3">The sequence shown here is derived from an EMBL/GenBank/DDBJ whole genome shotgun (WGS) entry which is preliminary data.</text>
</comment>
<dbReference type="InterPro" id="IPR006584">
    <property type="entry name" value="Cellulose-bd_IV"/>
</dbReference>
<reference evidence="3 4" key="1">
    <citation type="submission" date="2023-10" db="EMBL/GenBank/DDBJ databases">
        <title>Glaciecola aquimarina strain GGW-M5 nov., isolated from a coastal seawater.</title>
        <authorList>
            <person name="Bayburt H."/>
            <person name="Kim J.M."/>
            <person name="Choi B.J."/>
            <person name="Jeon C.O."/>
        </authorList>
    </citation>
    <scope>NUCLEOTIDE SEQUENCE [LARGE SCALE GENOMIC DNA]</scope>
    <source>
        <strain evidence="3 4">KCTC 32108</strain>
    </source>
</reference>
<feature type="domain" description="CBM6" evidence="2">
    <location>
        <begin position="441"/>
        <end position="565"/>
    </location>
</feature>
<dbReference type="Gene3D" id="2.60.120.260">
    <property type="entry name" value="Galactose-binding domain-like"/>
    <property type="match status" value="2"/>
</dbReference>
<dbReference type="SMART" id="SM00635">
    <property type="entry name" value="BID_2"/>
    <property type="match status" value="3"/>
</dbReference>
<keyword evidence="1" id="KW-0732">Signal</keyword>
<dbReference type="Gene3D" id="2.60.120.1200">
    <property type="match status" value="1"/>
</dbReference>
<organism evidence="3 4">
    <name type="scientific">Paraglaciecola aquimarina</name>
    <dbReference type="NCBI Taxonomy" id="1235557"/>
    <lineage>
        <taxon>Bacteria</taxon>
        <taxon>Pseudomonadati</taxon>
        <taxon>Pseudomonadota</taxon>
        <taxon>Gammaproteobacteria</taxon>
        <taxon>Alteromonadales</taxon>
        <taxon>Alteromonadaceae</taxon>
        <taxon>Paraglaciecola</taxon>
    </lineage>
</organism>
<dbReference type="SMART" id="SM00606">
    <property type="entry name" value="CBD_IV"/>
    <property type="match status" value="1"/>
</dbReference>
<dbReference type="InterPro" id="IPR008964">
    <property type="entry name" value="Invasin/intimin_cell_adhesion"/>
</dbReference>
<dbReference type="InterPro" id="IPR003343">
    <property type="entry name" value="Big_2"/>
</dbReference>
<protein>
    <submittedName>
        <fullName evidence="3">Ig-like domain-containing protein</fullName>
    </submittedName>
</protein>
<dbReference type="InterPro" id="IPR008979">
    <property type="entry name" value="Galactose-bd-like_sf"/>
</dbReference>
<proteinExistence type="predicted"/>
<name>A0ABU3SWS6_9ALTE</name>
<evidence type="ECO:0000313" key="3">
    <source>
        <dbReference type="EMBL" id="MDU0354372.1"/>
    </source>
</evidence>
<evidence type="ECO:0000313" key="4">
    <source>
        <dbReference type="Proteomes" id="UP001247805"/>
    </source>
</evidence>
<dbReference type="PROSITE" id="PS51175">
    <property type="entry name" value="CBM6"/>
    <property type="match status" value="1"/>
</dbReference>
<dbReference type="InterPro" id="IPR005084">
    <property type="entry name" value="CBM6"/>
</dbReference>
<keyword evidence="4" id="KW-1185">Reference proteome</keyword>